<feature type="domain" description="C2H2-type" evidence="13">
    <location>
        <begin position="110"/>
        <end position="132"/>
    </location>
</feature>
<feature type="domain" description="C2H2-type" evidence="13">
    <location>
        <begin position="363"/>
        <end position="390"/>
    </location>
</feature>
<feature type="domain" description="C2H2-type" evidence="13">
    <location>
        <begin position="655"/>
        <end position="682"/>
    </location>
</feature>
<feature type="domain" description="C2H2-type" evidence="13">
    <location>
        <begin position="861"/>
        <end position="888"/>
    </location>
</feature>
<feature type="domain" description="C2H2-type" evidence="13">
    <location>
        <begin position="745"/>
        <end position="775"/>
    </location>
</feature>
<dbReference type="SUPFAM" id="SSF57667">
    <property type="entry name" value="beta-beta-alpha zinc fingers"/>
    <property type="match status" value="12"/>
</dbReference>
<dbReference type="InterPro" id="IPR036236">
    <property type="entry name" value="Znf_C2H2_sf"/>
</dbReference>
<dbReference type="SMART" id="SM00355">
    <property type="entry name" value="ZnF_C2H2"/>
    <property type="match status" value="21"/>
</dbReference>
<dbReference type="InterPro" id="IPR013087">
    <property type="entry name" value="Znf_C2H2_type"/>
</dbReference>
<feature type="domain" description="C2H2-type" evidence="13">
    <location>
        <begin position="569"/>
        <end position="596"/>
    </location>
</feature>
<evidence type="ECO:0000256" key="2">
    <source>
        <dbReference type="ARBA" id="ARBA00006991"/>
    </source>
</evidence>
<evidence type="ECO:0000256" key="9">
    <source>
        <dbReference type="ARBA" id="ARBA00023163"/>
    </source>
</evidence>
<feature type="compositionally biased region" description="Polar residues" evidence="12">
    <location>
        <begin position="40"/>
        <end position="56"/>
    </location>
</feature>
<feature type="domain" description="C2H2-type" evidence="13">
    <location>
        <begin position="889"/>
        <end position="916"/>
    </location>
</feature>
<evidence type="ECO:0000256" key="10">
    <source>
        <dbReference type="ARBA" id="ARBA00023242"/>
    </source>
</evidence>
<evidence type="ECO:0000256" key="12">
    <source>
        <dbReference type="SAM" id="MobiDB-lite"/>
    </source>
</evidence>
<evidence type="ECO:0000256" key="4">
    <source>
        <dbReference type="ARBA" id="ARBA00022737"/>
    </source>
</evidence>
<feature type="domain" description="C2H2-type" evidence="13">
    <location>
        <begin position="80"/>
        <end position="104"/>
    </location>
</feature>
<name>A0AAN8PDF9_POLSC</name>
<evidence type="ECO:0000256" key="8">
    <source>
        <dbReference type="ARBA" id="ARBA00023125"/>
    </source>
</evidence>
<evidence type="ECO:0000256" key="5">
    <source>
        <dbReference type="ARBA" id="ARBA00022771"/>
    </source>
</evidence>
<feature type="domain" description="C2H2-type" evidence="13">
    <location>
        <begin position="832"/>
        <end position="860"/>
    </location>
</feature>
<feature type="domain" description="C2H2-type" evidence="13">
    <location>
        <begin position="917"/>
        <end position="945"/>
    </location>
</feature>
<dbReference type="FunFam" id="3.30.160.60:FF:000706">
    <property type="entry name" value="Zinc finger protein"/>
    <property type="match status" value="1"/>
</dbReference>
<keyword evidence="10" id="KW-0539">Nucleus</keyword>
<keyword evidence="7" id="KW-0805">Transcription regulation</keyword>
<dbReference type="AlphaFoldDB" id="A0AAN8PDF9"/>
<feature type="domain" description="C2H2-type" evidence="13">
    <location>
        <begin position="167"/>
        <end position="194"/>
    </location>
</feature>
<feature type="domain" description="C2H2-type" evidence="13">
    <location>
        <begin position="334"/>
        <end position="362"/>
    </location>
</feature>
<dbReference type="FunFam" id="3.30.160.60:FF:000100">
    <property type="entry name" value="Zinc finger 45-like"/>
    <property type="match status" value="1"/>
</dbReference>
<keyword evidence="6" id="KW-0862">Zinc</keyword>
<proteinExistence type="inferred from homology"/>
<dbReference type="FunFam" id="3.30.160.60:FF:001049">
    <property type="entry name" value="zinc finger protein 319"/>
    <property type="match status" value="1"/>
</dbReference>
<dbReference type="InterPro" id="IPR050752">
    <property type="entry name" value="C2H2-ZF_domain"/>
</dbReference>
<dbReference type="EMBL" id="JAWJWE010000003">
    <property type="protein sequence ID" value="KAK6639476.1"/>
    <property type="molecule type" value="Genomic_DNA"/>
</dbReference>
<dbReference type="GO" id="GO:0005634">
    <property type="term" value="C:nucleus"/>
    <property type="evidence" value="ECO:0007669"/>
    <property type="project" value="UniProtKB-SubCell"/>
</dbReference>
<keyword evidence="9" id="KW-0804">Transcription</keyword>
<dbReference type="Pfam" id="PF13912">
    <property type="entry name" value="zf-C2H2_6"/>
    <property type="match status" value="2"/>
</dbReference>
<evidence type="ECO:0000259" key="13">
    <source>
        <dbReference type="PROSITE" id="PS50157"/>
    </source>
</evidence>
<comment type="subcellular location">
    <subcellularLocation>
        <location evidence="1">Nucleus</location>
    </subcellularLocation>
</comment>
<accession>A0AAN8PDF9</accession>
<evidence type="ECO:0000313" key="14">
    <source>
        <dbReference type="EMBL" id="KAK6639476.1"/>
    </source>
</evidence>
<feature type="domain" description="C2H2-type" evidence="13">
    <location>
        <begin position="683"/>
        <end position="706"/>
    </location>
</feature>
<dbReference type="PROSITE" id="PS50157">
    <property type="entry name" value="ZINC_FINGER_C2H2_2"/>
    <property type="match status" value="20"/>
</dbReference>
<protein>
    <recommendedName>
        <fullName evidence="13">C2H2-type domain-containing protein</fullName>
    </recommendedName>
</protein>
<dbReference type="GO" id="GO:0008270">
    <property type="term" value="F:zinc ion binding"/>
    <property type="evidence" value="ECO:0007669"/>
    <property type="project" value="UniProtKB-KW"/>
</dbReference>
<dbReference type="FunFam" id="3.30.160.60:FF:000414">
    <property type="entry name" value="Zinc finger protein 398"/>
    <property type="match status" value="1"/>
</dbReference>
<feature type="domain" description="C2H2-type" evidence="13">
    <location>
        <begin position="625"/>
        <end position="652"/>
    </location>
</feature>
<dbReference type="PROSITE" id="PS00028">
    <property type="entry name" value="ZINC_FINGER_C2H2_1"/>
    <property type="match status" value="18"/>
</dbReference>
<dbReference type="GO" id="GO:0000978">
    <property type="term" value="F:RNA polymerase II cis-regulatory region sequence-specific DNA binding"/>
    <property type="evidence" value="ECO:0007669"/>
    <property type="project" value="TreeGrafter"/>
</dbReference>
<evidence type="ECO:0000256" key="6">
    <source>
        <dbReference type="ARBA" id="ARBA00022833"/>
    </source>
</evidence>
<keyword evidence="3" id="KW-0479">Metal-binding</keyword>
<comment type="similarity">
    <text evidence="2">Belongs to the krueppel C2H2-type zinc-finger protein family.</text>
</comment>
<evidence type="ECO:0000256" key="11">
    <source>
        <dbReference type="PROSITE-ProRule" id="PRU00042"/>
    </source>
</evidence>
<feature type="domain" description="C2H2-type" evidence="13">
    <location>
        <begin position="470"/>
        <end position="498"/>
    </location>
</feature>
<sequence length="952" mass="109731">MCTSDVPNLYGELGGDQLVVSGNDTEEKSRENRKTVLRMKNNSPVAKSSPATNTSELPVPSLQGCDLDFDATINFREIRHKCDVCSKVFAKKYNLTAHQKALHSPFPKRHVCDVCGKEFAFKSNYNTHRFIHMDMPRNFKCTQCTSAFKNARGLKNHIKTHNTDKNYVCEMCGKKFTTTINLKNHMSAHSELRPHYCEMCQAAFKRASHLQQHQREVHGVHRTKMARNFTCNECGNSFTTSERLEVHKRKHTGELPFQCGKCWRGFASQMGLNVHHTMGECQSKTSSCKICILEFKPGEEPCMHVKLKRNRVPLQKGVRAKKEKLLRKDKPRNFECELCKKTFIFNCDKRQHFRTCHTDERPFVCDECGKAFKAKNTLQNHQAVHSDSRPHPCSYCEKRFRRSEQFNSTGSRYGFVTPEKQGFENTEMTEHKAKLDADVGTLTYGETQVNLIKANIFKKRTVNTPFKRWVKCTHCLSMFSSKASLMRHLKRFNCKEESRELNSLSYLSLSEIKEAIYGSKVKKKQEGKNAVPVIHEFSQPSGSITVCLSPSAEVKSTQKSPPYEPQTLLNCEYCSKAFTQKRTLNAHLTTHRKQEYLCPVCGKRFSYKSSLVSHQTIHQKLPKSHSCSQCNAAFTTLRSLRRHYFTHYNYRDKEFICELCGKRFAYSMTLKNHKLSHSEERPHACRICGTTFKRTTHLRTHEQGVHGLHDKVLPKKYTCDICQKSMVRKESLEAHMKEHTGELNYQCKDCYKKFATNTGLNIHISMGRCNPWSEPCDICSSEMNADTRVCEHVKDKMEKRRQKVKSVGAAGEVEKSSKKKFPVPRHLKERNYICKACGKYYIYPCELKTHHRLAHTDEKPFVCGRCGKAFKTKASLQMHEDVHNDLRPFTCKVCEKKFRKTEHLKLHMRTHTGEKPHICDVCGRGFAQKGDMKKHILKTHNRPKVEGPTGAA</sequence>
<feature type="domain" description="C2H2-type" evidence="13">
    <location>
        <begin position="717"/>
        <end position="744"/>
    </location>
</feature>
<dbReference type="FunFam" id="3.30.160.60:FF:000446">
    <property type="entry name" value="Zinc finger protein"/>
    <property type="match status" value="1"/>
</dbReference>
<dbReference type="FunFam" id="3.30.160.60:FF:001498">
    <property type="entry name" value="Zinc finger protein 404"/>
    <property type="match status" value="1"/>
</dbReference>
<feature type="domain" description="C2H2-type" evidence="13">
    <location>
        <begin position="139"/>
        <end position="166"/>
    </location>
</feature>
<dbReference type="FunFam" id="3.30.160.60:FF:000344">
    <property type="entry name" value="zinc finger protein 90 homolog"/>
    <property type="match status" value="1"/>
</dbReference>
<evidence type="ECO:0000313" key="15">
    <source>
        <dbReference type="Proteomes" id="UP001372834"/>
    </source>
</evidence>
<dbReference type="PANTHER" id="PTHR24384">
    <property type="entry name" value="FINGER PUTATIVE TRANSCRIPTION FACTOR FAMILY-RELATED"/>
    <property type="match status" value="1"/>
</dbReference>
<keyword evidence="8" id="KW-0238">DNA-binding</keyword>
<comment type="caution">
    <text evidence="14">The sequence shown here is derived from an EMBL/GenBank/DDBJ whole genome shotgun (WGS) entry which is preliminary data.</text>
</comment>
<feature type="domain" description="C2H2-type" evidence="13">
    <location>
        <begin position="195"/>
        <end position="223"/>
    </location>
</feature>
<dbReference type="Gene3D" id="3.30.160.60">
    <property type="entry name" value="Classic Zinc Finger"/>
    <property type="match status" value="18"/>
</dbReference>
<feature type="domain" description="C2H2-type" evidence="13">
    <location>
        <begin position="229"/>
        <end position="256"/>
    </location>
</feature>
<keyword evidence="5 11" id="KW-0863">Zinc-finger</keyword>
<feature type="domain" description="C2H2-type" evidence="13">
    <location>
        <begin position="596"/>
        <end position="618"/>
    </location>
</feature>
<evidence type="ECO:0000256" key="3">
    <source>
        <dbReference type="ARBA" id="ARBA00022723"/>
    </source>
</evidence>
<gene>
    <name evidence="14" type="ORF">RUM43_007749</name>
</gene>
<feature type="region of interest" description="Disordered" evidence="12">
    <location>
        <begin position="38"/>
        <end position="57"/>
    </location>
</feature>
<dbReference type="PANTHER" id="PTHR24384:SF189">
    <property type="entry name" value="C2H2-TYPE DOMAIN-CONTAINING PROTEIN-RELATED"/>
    <property type="match status" value="1"/>
</dbReference>
<dbReference type="GO" id="GO:0000981">
    <property type="term" value="F:DNA-binding transcription factor activity, RNA polymerase II-specific"/>
    <property type="evidence" value="ECO:0007669"/>
    <property type="project" value="TreeGrafter"/>
</dbReference>
<evidence type="ECO:0000256" key="7">
    <source>
        <dbReference type="ARBA" id="ARBA00023015"/>
    </source>
</evidence>
<dbReference type="Pfam" id="PF00096">
    <property type="entry name" value="zf-C2H2"/>
    <property type="match status" value="14"/>
</dbReference>
<evidence type="ECO:0000256" key="1">
    <source>
        <dbReference type="ARBA" id="ARBA00004123"/>
    </source>
</evidence>
<organism evidence="14 15">
    <name type="scientific">Polyplax serrata</name>
    <name type="common">Common mouse louse</name>
    <dbReference type="NCBI Taxonomy" id="468196"/>
    <lineage>
        <taxon>Eukaryota</taxon>
        <taxon>Metazoa</taxon>
        <taxon>Ecdysozoa</taxon>
        <taxon>Arthropoda</taxon>
        <taxon>Hexapoda</taxon>
        <taxon>Insecta</taxon>
        <taxon>Pterygota</taxon>
        <taxon>Neoptera</taxon>
        <taxon>Paraneoptera</taxon>
        <taxon>Psocodea</taxon>
        <taxon>Troctomorpha</taxon>
        <taxon>Phthiraptera</taxon>
        <taxon>Anoplura</taxon>
        <taxon>Polyplacidae</taxon>
        <taxon>Polyplax</taxon>
    </lineage>
</organism>
<dbReference type="FunFam" id="3.30.160.60:FF:000340">
    <property type="entry name" value="zinc finger protein 473 isoform X1"/>
    <property type="match status" value="1"/>
</dbReference>
<keyword evidence="4" id="KW-0677">Repeat</keyword>
<dbReference type="Proteomes" id="UP001372834">
    <property type="component" value="Unassembled WGS sequence"/>
</dbReference>
<reference evidence="14 15" key="1">
    <citation type="submission" date="2023-10" db="EMBL/GenBank/DDBJ databases">
        <title>Genomes of two closely related lineages of the louse Polyplax serrata with different host specificities.</title>
        <authorList>
            <person name="Martinu J."/>
            <person name="Tarabai H."/>
            <person name="Stefka J."/>
            <person name="Hypsa V."/>
        </authorList>
    </citation>
    <scope>NUCLEOTIDE SEQUENCE [LARGE SCALE GENOMIC DNA]</scope>
    <source>
        <strain evidence="14">HR10_N</strain>
    </source>
</reference>
<feature type="region of interest" description="Disordered" evidence="12">
    <location>
        <begin position="13"/>
        <end position="32"/>
    </location>
</feature>